<feature type="transmembrane region" description="Helical" evidence="1">
    <location>
        <begin position="38"/>
        <end position="56"/>
    </location>
</feature>
<proteinExistence type="predicted"/>
<keyword evidence="1" id="KW-0812">Transmembrane</keyword>
<dbReference type="Proteomes" id="UP000239469">
    <property type="component" value="Unassembled WGS sequence"/>
</dbReference>
<sequence length="63" mass="6827">MRRVAVHTLLISLAIVCITWVTIVVVEALSDAEDRTSLILACLMVPAVLLLLYGAGELAYVML</sequence>
<accession>A0A2S9X690</accession>
<keyword evidence="1" id="KW-0472">Membrane</keyword>
<evidence type="ECO:0000313" key="2">
    <source>
        <dbReference type="EMBL" id="PRP71252.1"/>
    </source>
</evidence>
<name>A0A2S9X690_9NEIS</name>
<protein>
    <submittedName>
        <fullName evidence="2">Uncharacterized protein</fullName>
    </submittedName>
</protein>
<gene>
    <name evidence="2" type="ORF">BUE93_07735</name>
</gene>
<comment type="caution">
    <text evidence="2">The sequence shown here is derived from an EMBL/GenBank/DDBJ whole genome shotgun (WGS) entry which is preliminary data.</text>
</comment>
<reference evidence="2 3" key="1">
    <citation type="submission" date="2017-01" db="EMBL/GenBank/DDBJ databases">
        <title>New insights into the genetic diversity of Chromobacterium isolated from tropical freshwater lake.</title>
        <authorList>
            <person name="Santos A.B."/>
            <person name="Nascimento A.M."/>
            <person name="Da Silva P.C."/>
        </authorList>
    </citation>
    <scope>NUCLEOTIDE SEQUENCE [LARGE SCALE GENOMIC DNA]</scope>
    <source>
        <strain evidence="2 3">56AF</strain>
    </source>
</reference>
<evidence type="ECO:0000256" key="1">
    <source>
        <dbReference type="SAM" id="Phobius"/>
    </source>
</evidence>
<evidence type="ECO:0000313" key="3">
    <source>
        <dbReference type="Proteomes" id="UP000239469"/>
    </source>
</evidence>
<feature type="transmembrane region" description="Helical" evidence="1">
    <location>
        <begin position="6"/>
        <end position="26"/>
    </location>
</feature>
<dbReference type="EMBL" id="MTBD01000016">
    <property type="protein sequence ID" value="PRP71252.1"/>
    <property type="molecule type" value="Genomic_DNA"/>
</dbReference>
<organism evidence="2 3">
    <name type="scientific">Chromobacterium amazonense</name>
    <dbReference type="NCBI Taxonomy" id="1382803"/>
    <lineage>
        <taxon>Bacteria</taxon>
        <taxon>Pseudomonadati</taxon>
        <taxon>Pseudomonadota</taxon>
        <taxon>Betaproteobacteria</taxon>
        <taxon>Neisseriales</taxon>
        <taxon>Chromobacteriaceae</taxon>
        <taxon>Chromobacterium</taxon>
    </lineage>
</organism>
<dbReference type="AlphaFoldDB" id="A0A2S9X690"/>
<keyword evidence="1" id="KW-1133">Transmembrane helix</keyword>